<dbReference type="KEGG" id="fam:OYT1_ch0881"/>
<organism evidence="2 3">
    <name type="scientific">Ferriphaselus amnicola</name>
    <dbReference type="NCBI Taxonomy" id="1188319"/>
    <lineage>
        <taxon>Bacteria</taxon>
        <taxon>Pseudomonadati</taxon>
        <taxon>Pseudomonadota</taxon>
        <taxon>Betaproteobacteria</taxon>
        <taxon>Nitrosomonadales</taxon>
        <taxon>Gallionellaceae</taxon>
        <taxon>Ferriphaselus</taxon>
    </lineage>
</organism>
<proteinExistence type="predicted"/>
<dbReference type="EMBL" id="AP018738">
    <property type="protein sequence ID" value="BBE50444.1"/>
    <property type="molecule type" value="Genomic_DNA"/>
</dbReference>
<protein>
    <submittedName>
        <fullName evidence="2">Uncharacterized protein</fullName>
    </submittedName>
</protein>
<dbReference type="InterPro" id="IPR019660">
    <property type="entry name" value="Put_sensory_transdc_reg_YbjN"/>
</dbReference>
<keyword evidence="1" id="KW-0732">Signal</keyword>
<evidence type="ECO:0000313" key="2">
    <source>
        <dbReference type="EMBL" id="BBE50444.1"/>
    </source>
</evidence>
<accession>A0A2Z6GAJ9</accession>
<dbReference type="RefSeq" id="WP_062626918.1">
    <property type="nucleotide sequence ID" value="NZ_AP018738.1"/>
</dbReference>
<dbReference type="Proteomes" id="UP000033070">
    <property type="component" value="Chromosome"/>
</dbReference>
<reference evidence="2 3" key="1">
    <citation type="submission" date="2018-06" db="EMBL/GenBank/DDBJ databases">
        <title>OYT1 Genome Sequencing.</title>
        <authorList>
            <person name="Kato S."/>
            <person name="Itoh T."/>
            <person name="Ohkuma M."/>
        </authorList>
    </citation>
    <scope>NUCLEOTIDE SEQUENCE [LARGE SCALE GENOMIC DNA]</scope>
    <source>
        <strain evidence="2 3">OYT1</strain>
    </source>
</reference>
<feature type="chain" id="PRO_5017466178" evidence="1">
    <location>
        <begin position="21"/>
        <end position="176"/>
    </location>
</feature>
<evidence type="ECO:0000313" key="3">
    <source>
        <dbReference type="Proteomes" id="UP000033070"/>
    </source>
</evidence>
<dbReference type="STRING" id="1188319.OYT1_01750"/>
<evidence type="ECO:0000256" key="1">
    <source>
        <dbReference type="SAM" id="SignalP"/>
    </source>
</evidence>
<name>A0A2Z6GAJ9_9PROT</name>
<keyword evidence="3" id="KW-1185">Reference proteome</keyword>
<dbReference type="Pfam" id="PF10722">
    <property type="entry name" value="YbjN"/>
    <property type="match status" value="1"/>
</dbReference>
<dbReference type="AlphaFoldDB" id="A0A2Z6GAJ9"/>
<sequence length="176" mass="19378">MSKKWILGMALLGMCGVAMAGEQMAASEANPAAVSSPTLVVASEMTPTTLESIFTQALFKTSRLESGDLSVQFGAGGGRATVHIDQAHQLLRYYRVYRFKTSATDTQKLELANRINREIIMVRAYIPKGQADTLVVDYFQSYDEGVTRYQIASTARYSMDVAMTAVNQMDEDDIVK</sequence>
<gene>
    <name evidence="2" type="ORF">OYT1_ch0881</name>
</gene>
<feature type="signal peptide" evidence="1">
    <location>
        <begin position="1"/>
        <end position="20"/>
    </location>
</feature>